<protein>
    <recommendedName>
        <fullName evidence="5">Ribosomal protein S18</fullName>
    </recommendedName>
</protein>
<organism evidence="3 4">
    <name type="scientific">Littorina saxatilis</name>
    <dbReference type="NCBI Taxonomy" id="31220"/>
    <lineage>
        <taxon>Eukaryota</taxon>
        <taxon>Metazoa</taxon>
        <taxon>Spiralia</taxon>
        <taxon>Lophotrochozoa</taxon>
        <taxon>Mollusca</taxon>
        <taxon>Gastropoda</taxon>
        <taxon>Caenogastropoda</taxon>
        <taxon>Littorinimorpha</taxon>
        <taxon>Littorinoidea</taxon>
        <taxon>Littorinidae</taxon>
        <taxon>Littorina</taxon>
    </lineage>
</organism>
<comment type="caution">
    <text evidence="3">The sequence shown here is derived from an EMBL/GenBank/DDBJ whole genome shotgun (WGS) entry which is preliminary data.</text>
</comment>
<keyword evidence="4" id="KW-1185">Reference proteome</keyword>
<reference evidence="3 4" key="1">
    <citation type="submission" date="2024-02" db="EMBL/GenBank/DDBJ databases">
        <title>Chromosome-scale genome assembly of the rough periwinkle Littorina saxatilis.</title>
        <authorList>
            <person name="De Jode A."/>
            <person name="Faria R."/>
            <person name="Formenti G."/>
            <person name="Sims Y."/>
            <person name="Smith T.P."/>
            <person name="Tracey A."/>
            <person name="Wood J.M.D."/>
            <person name="Zagrodzka Z.B."/>
            <person name="Johannesson K."/>
            <person name="Butlin R.K."/>
            <person name="Leder E.H."/>
        </authorList>
    </citation>
    <scope>NUCLEOTIDE SEQUENCE [LARGE SCALE GENOMIC DNA]</scope>
    <source>
        <strain evidence="3">Snail1</strain>
        <tissue evidence="3">Muscle</tissue>
    </source>
</reference>
<evidence type="ECO:0000256" key="1">
    <source>
        <dbReference type="ARBA" id="ARBA00022980"/>
    </source>
</evidence>
<keyword evidence="1" id="KW-0689">Ribosomal protein</keyword>
<dbReference type="PANTHER" id="PTHR13479">
    <property type="entry name" value="30S RIBOSOMAL PROTEIN S18"/>
    <property type="match status" value="1"/>
</dbReference>
<dbReference type="GO" id="GO:0032543">
    <property type="term" value="P:mitochondrial translation"/>
    <property type="evidence" value="ECO:0007669"/>
    <property type="project" value="TreeGrafter"/>
</dbReference>
<evidence type="ECO:0000256" key="2">
    <source>
        <dbReference type="ARBA" id="ARBA00023274"/>
    </source>
</evidence>
<dbReference type="Pfam" id="PF01084">
    <property type="entry name" value="Ribosomal_S18"/>
    <property type="match status" value="1"/>
</dbReference>
<evidence type="ECO:0000313" key="4">
    <source>
        <dbReference type="Proteomes" id="UP001374579"/>
    </source>
</evidence>
<dbReference type="Gene3D" id="4.10.640.10">
    <property type="entry name" value="Ribosomal protein S18"/>
    <property type="match status" value="1"/>
</dbReference>
<gene>
    <name evidence="3" type="ORF">V1264_018978</name>
</gene>
<dbReference type="AlphaFoldDB" id="A0AAN9GDF1"/>
<evidence type="ECO:0008006" key="5">
    <source>
        <dbReference type="Google" id="ProtNLM"/>
    </source>
</evidence>
<sequence length="170" mass="19538">MLRLIWHNLRAPLHSAKSATSIGSPSILPVVQNVQTRTFSVSSAARLKQIEQVTDGNVTKIEGKIMESERAPYVFKEEEPKGCTLCKIHPYLKYTDVLILSQFLREDGCLLPRQVTGVCWGQQRRLETLVNKAQRAGLLPQFRPALKSGKPRTNHRSNYKWKRYNVYFRN</sequence>
<dbReference type="InterPro" id="IPR001648">
    <property type="entry name" value="Ribosomal_bS18"/>
</dbReference>
<dbReference type="GO" id="GO:0070181">
    <property type="term" value="F:small ribosomal subunit rRNA binding"/>
    <property type="evidence" value="ECO:0007669"/>
    <property type="project" value="TreeGrafter"/>
</dbReference>
<dbReference type="EMBL" id="JBAMIC010000008">
    <property type="protein sequence ID" value="KAK7104222.1"/>
    <property type="molecule type" value="Genomic_DNA"/>
</dbReference>
<dbReference type="Proteomes" id="UP001374579">
    <property type="component" value="Unassembled WGS sequence"/>
</dbReference>
<dbReference type="PANTHER" id="PTHR13479:SF66">
    <property type="entry name" value="LARGE RIBOSOMAL SUBUNIT PROTEIN ML66"/>
    <property type="match status" value="1"/>
</dbReference>
<dbReference type="GO" id="GO:0005763">
    <property type="term" value="C:mitochondrial small ribosomal subunit"/>
    <property type="evidence" value="ECO:0007669"/>
    <property type="project" value="TreeGrafter"/>
</dbReference>
<accession>A0AAN9GDF1</accession>
<dbReference type="InterPro" id="IPR036870">
    <property type="entry name" value="Ribosomal_bS18_sf"/>
</dbReference>
<proteinExistence type="predicted"/>
<dbReference type="GO" id="GO:0003735">
    <property type="term" value="F:structural constituent of ribosome"/>
    <property type="evidence" value="ECO:0007669"/>
    <property type="project" value="InterPro"/>
</dbReference>
<evidence type="ECO:0000313" key="3">
    <source>
        <dbReference type="EMBL" id="KAK7104222.1"/>
    </source>
</evidence>
<dbReference type="SUPFAM" id="SSF46911">
    <property type="entry name" value="Ribosomal protein S18"/>
    <property type="match status" value="1"/>
</dbReference>
<keyword evidence="2" id="KW-0687">Ribonucleoprotein</keyword>
<name>A0AAN9GDF1_9CAEN</name>